<comment type="caution">
    <text evidence="3">The sequence shown here is derived from an EMBL/GenBank/DDBJ whole genome shotgun (WGS) entry which is preliminary data.</text>
</comment>
<evidence type="ECO:0000256" key="2">
    <source>
        <dbReference type="SAM" id="Phobius"/>
    </source>
</evidence>
<dbReference type="Proteomes" id="UP000239352">
    <property type="component" value="Unassembled WGS sequence"/>
</dbReference>
<keyword evidence="2" id="KW-0812">Transmembrane</keyword>
<evidence type="ECO:0000313" key="3">
    <source>
        <dbReference type="EMBL" id="PRW65158.1"/>
    </source>
</evidence>
<organism evidence="3 4">
    <name type="scientific">Actinopolyspora mortivallis</name>
    <dbReference type="NCBI Taxonomy" id="33906"/>
    <lineage>
        <taxon>Bacteria</taxon>
        <taxon>Bacillati</taxon>
        <taxon>Actinomycetota</taxon>
        <taxon>Actinomycetes</taxon>
        <taxon>Actinopolysporales</taxon>
        <taxon>Actinopolysporaceae</taxon>
        <taxon>Actinopolyspora</taxon>
    </lineage>
</organism>
<name>A0A2T0H1A1_ACTMO</name>
<feature type="region of interest" description="Disordered" evidence="1">
    <location>
        <begin position="88"/>
        <end position="110"/>
    </location>
</feature>
<keyword evidence="4" id="KW-1185">Reference proteome</keyword>
<feature type="compositionally biased region" description="Basic and acidic residues" evidence="1">
    <location>
        <begin position="88"/>
        <end position="98"/>
    </location>
</feature>
<feature type="region of interest" description="Disordered" evidence="1">
    <location>
        <begin position="49"/>
        <end position="74"/>
    </location>
</feature>
<evidence type="ECO:0008006" key="5">
    <source>
        <dbReference type="Google" id="ProtNLM"/>
    </source>
</evidence>
<gene>
    <name evidence="3" type="ORF">CEP50_01120</name>
</gene>
<feature type="transmembrane region" description="Helical" evidence="2">
    <location>
        <begin position="25"/>
        <end position="47"/>
    </location>
</feature>
<dbReference type="AlphaFoldDB" id="A0A2T0H1A1"/>
<reference evidence="3 4" key="1">
    <citation type="submission" date="2018-03" db="EMBL/GenBank/DDBJ databases">
        <title>Actinopolyspora mortivallis from Sahara, screening for active biomolecules.</title>
        <authorList>
            <person name="Selama O."/>
            <person name="Wellington E.M.H."/>
            <person name="Hacene H."/>
        </authorList>
    </citation>
    <scope>NUCLEOTIDE SEQUENCE [LARGE SCALE GENOMIC DNA]</scope>
    <source>
        <strain evidence="3 4">M5A</strain>
    </source>
</reference>
<keyword evidence="2" id="KW-0472">Membrane</keyword>
<dbReference type="InParanoid" id="A0A2T0H1A1"/>
<dbReference type="EMBL" id="PVSR01000001">
    <property type="protein sequence ID" value="PRW65158.1"/>
    <property type="molecule type" value="Genomic_DNA"/>
</dbReference>
<feature type="compositionally biased region" description="Basic and acidic residues" evidence="1">
    <location>
        <begin position="59"/>
        <end position="74"/>
    </location>
</feature>
<proteinExistence type="predicted"/>
<protein>
    <recommendedName>
        <fullName evidence="5">Transmembrane protein</fullName>
    </recommendedName>
</protein>
<keyword evidence="2" id="KW-1133">Transmembrane helix</keyword>
<evidence type="ECO:0000313" key="4">
    <source>
        <dbReference type="Proteomes" id="UP000239352"/>
    </source>
</evidence>
<sequence>MSTYPKSTTITCSFTGVTVSTRAGAVLRTVLFLSFVVFLVVFSPVHAAGVSGHPGRSVSTEHKTEHGVPGEKEKLRKRAGVLLRETQRRSVRVPEGRTGRKRVTAEDVDSAVRAGDPRAVGSAGGLCEAAHSQSRLQVYRR</sequence>
<evidence type="ECO:0000256" key="1">
    <source>
        <dbReference type="SAM" id="MobiDB-lite"/>
    </source>
</evidence>
<accession>A0A2T0H1A1</accession>